<dbReference type="OMA" id="GISHMID"/>
<evidence type="ECO:0000313" key="3">
    <source>
        <dbReference type="Proteomes" id="UP000323011"/>
    </source>
</evidence>
<evidence type="ECO:0008006" key="4">
    <source>
        <dbReference type="Google" id="ProtNLM"/>
    </source>
</evidence>
<keyword evidence="3" id="KW-1185">Reference proteome</keyword>
<organism evidence="2 3">
    <name type="scientific">Cafeteria roenbergensis</name>
    <name type="common">Marine flagellate</name>
    <dbReference type="NCBI Taxonomy" id="33653"/>
    <lineage>
        <taxon>Eukaryota</taxon>
        <taxon>Sar</taxon>
        <taxon>Stramenopiles</taxon>
        <taxon>Bigyra</taxon>
        <taxon>Opalozoa</taxon>
        <taxon>Bicosoecida</taxon>
        <taxon>Cafeteriaceae</taxon>
        <taxon>Cafeteria</taxon>
    </lineage>
</organism>
<evidence type="ECO:0000313" key="2">
    <source>
        <dbReference type="EMBL" id="KAA0150214.1"/>
    </source>
</evidence>
<dbReference type="AlphaFoldDB" id="A0A5A8CCD1"/>
<comment type="caution">
    <text evidence="2">The sequence shown here is derived from an EMBL/GenBank/DDBJ whole genome shotgun (WGS) entry which is preliminary data.</text>
</comment>
<reference evidence="2 3" key="1">
    <citation type="submission" date="2019-07" db="EMBL/GenBank/DDBJ databases">
        <title>Genomes of Cafeteria roenbergensis.</title>
        <authorList>
            <person name="Fischer M.G."/>
            <person name="Hackl T."/>
            <person name="Roman M."/>
        </authorList>
    </citation>
    <scope>NUCLEOTIDE SEQUENCE [LARGE SCALE GENOMIC DNA]</scope>
    <source>
        <strain evidence="2 3">BVI</strain>
    </source>
</reference>
<name>A0A5A8CCD1_CAFRO</name>
<proteinExistence type="predicted"/>
<feature type="chain" id="PRO_5022890532" description="Saposin B-type domain-containing protein" evidence="1">
    <location>
        <begin position="26"/>
        <end position="166"/>
    </location>
</feature>
<dbReference type="Proteomes" id="UP000323011">
    <property type="component" value="Unassembled WGS sequence"/>
</dbReference>
<feature type="signal peptide" evidence="1">
    <location>
        <begin position="1"/>
        <end position="25"/>
    </location>
</feature>
<keyword evidence="1" id="KW-0732">Signal</keyword>
<evidence type="ECO:0000256" key="1">
    <source>
        <dbReference type="SAM" id="SignalP"/>
    </source>
</evidence>
<gene>
    <name evidence="2" type="ORF">FNF29_05454</name>
</gene>
<dbReference type="EMBL" id="VLTN01000036">
    <property type="protein sequence ID" value="KAA0150214.1"/>
    <property type="molecule type" value="Genomic_DNA"/>
</dbReference>
<accession>A0A5A8CCD1</accession>
<protein>
    <recommendedName>
        <fullName evidence="4">Saposin B-type domain-containing protein</fullName>
    </recommendedName>
</protein>
<sequence>MARASWRAALVGLAVAALSLGPAAGQNMRESIQPMMRCTACERVIGKAAPFVNRLVLKERIWSKELAREIMDHVSSHSCSDDELFGSNSGELLQGCLSFMTDSFPRIREGLRRHLHPRYEEFGEDVSATEFCVDIGVCSQGLGHSLDRSLQRSQLLEEHRKRMQDL</sequence>